<dbReference type="InterPro" id="IPR058725">
    <property type="entry name" value="YczF"/>
</dbReference>
<protein>
    <recommendedName>
        <fullName evidence="4">DUF2798 domain-containing protein</fullName>
    </recommendedName>
</protein>
<organism evidence="2 3">
    <name type="scientific">Cohnella yongneupensis</name>
    <dbReference type="NCBI Taxonomy" id="425006"/>
    <lineage>
        <taxon>Bacteria</taxon>
        <taxon>Bacillati</taxon>
        <taxon>Bacillota</taxon>
        <taxon>Bacilli</taxon>
        <taxon>Bacillales</taxon>
        <taxon>Paenibacillaceae</taxon>
        <taxon>Cohnella</taxon>
    </lineage>
</organism>
<comment type="caution">
    <text evidence="2">The sequence shown here is derived from an EMBL/GenBank/DDBJ whole genome shotgun (WGS) entry which is preliminary data.</text>
</comment>
<keyword evidence="1" id="KW-0472">Membrane</keyword>
<evidence type="ECO:0000313" key="2">
    <source>
        <dbReference type="EMBL" id="MFC5531431.1"/>
    </source>
</evidence>
<evidence type="ECO:0008006" key="4">
    <source>
        <dbReference type="Google" id="ProtNLM"/>
    </source>
</evidence>
<feature type="transmembrane region" description="Helical" evidence="1">
    <location>
        <begin position="38"/>
        <end position="61"/>
    </location>
</feature>
<keyword evidence="1" id="KW-1133">Transmembrane helix</keyword>
<name>A0ABW0R3X3_9BACL</name>
<dbReference type="EMBL" id="JBHSNC010000054">
    <property type="protein sequence ID" value="MFC5531431.1"/>
    <property type="molecule type" value="Genomic_DNA"/>
</dbReference>
<proteinExistence type="predicted"/>
<evidence type="ECO:0000256" key="1">
    <source>
        <dbReference type="SAM" id="Phobius"/>
    </source>
</evidence>
<evidence type="ECO:0000313" key="3">
    <source>
        <dbReference type="Proteomes" id="UP001596108"/>
    </source>
</evidence>
<accession>A0ABW0R3X3</accession>
<sequence length="76" mass="8467">MSLKRYSIFVLLLLCSFGVDFAIDIVMGMGNLHLFQNLAFVLRMMGATERILLFALIVLFVRKPIGKAIGSLFGSK</sequence>
<keyword evidence="1" id="KW-0812">Transmembrane</keyword>
<keyword evidence="3" id="KW-1185">Reference proteome</keyword>
<reference evidence="3" key="1">
    <citation type="journal article" date="2019" name="Int. J. Syst. Evol. Microbiol.">
        <title>The Global Catalogue of Microorganisms (GCM) 10K type strain sequencing project: providing services to taxonomists for standard genome sequencing and annotation.</title>
        <authorList>
            <consortium name="The Broad Institute Genomics Platform"/>
            <consortium name="The Broad Institute Genome Sequencing Center for Infectious Disease"/>
            <person name="Wu L."/>
            <person name="Ma J."/>
        </authorList>
    </citation>
    <scope>NUCLEOTIDE SEQUENCE [LARGE SCALE GENOMIC DNA]</scope>
    <source>
        <strain evidence="3">CGMCC 1.18578</strain>
    </source>
</reference>
<dbReference type="Proteomes" id="UP001596108">
    <property type="component" value="Unassembled WGS sequence"/>
</dbReference>
<dbReference type="RefSeq" id="WP_378113395.1">
    <property type="nucleotide sequence ID" value="NZ_JBHSNC010000054.1"/>
</dbReference>
<gene>
    <name evidence="2" type="ORF">ACFPQ4_18585</name>
</gene>
<dbReference type="Pfam" id="PF26310">
    <property type="entry name" value="YczF"/>
    <property type="match status" value="1"/>
</dbReference>